<protein>
    <submittedName>
        <fullName evidence="1">Type VI secretion protein VipA-like protein</fullName>
    </submittedName>
</protein>
<name>A0A1L6TDU2_PISSA</name>
<dbReference type="EMBL" id="CP012508">
    <property type="protein sequence ID" value="ALB23615.1"/>
    <property type="molecule type" value="Genomic_DNA"/>
</dbReference>
<organism evidence="1 2">
    <name type="scientific">Piscirickettsia salmonis</name>
    <dbReference type="NCBI Taxonomy" id="1238"/>
    <lineage>
        <taxon>Bacteria</taxon>
        <taxon>Pseudomonadati</taxon>
        <taxon>Pseudomonadota</taxon>
        <taxon>Gammaproteobacteria</taxon>
        <taxon>Thiotrichales</taxon>
        <taxon>Piscirickettsiaceae</taxon>
        <taxon>Piscirickettsia</taxon>
    </lineage>
</organism>
<evidence type="ECO:0000313" key="1">
    <source>
        <dbReference type="EMBL" id="ALB23615.1"/>
    </source>
</evidence>
<dbReference type="RefSeq" id="WP_027242852.1">
    <property type="nucleotide sequence ID" value="NZ_CP012508.1"/>
</dbReference>
<dbReference type="InterPro" id="IPR008312">
    <property type="entry name" value="T6SS_TssB1"/>
</dbReference>
<dbReference type="Pfam" id="PF05591">
    <property type="entry name" value="T6SS_VipA"/>
    <property type="match status" value="1"/>
</dbReference>
<evidence type="ECO:0000313" key="2">
    <source>
        <dbReference type="Proteomes" id="UP000029558"/>
    </source>
</evidence>
<dbReference type="Proteomes" id="UP000029558">
    <property type="component" value="Chromosome"/>
</dbReference>
<dbReference type="NCBIfam" id="TIGR03358">
    <property type="entry name" value="VI_chp_5"/>
    <property type="match status" value="1"/>
</dbReference>
<dbReference type="AlphaFoldDB" id="A0A1L6TDU2"/>
<dbReference type="PANTHER" id="PTHR35850:SF2">
    <property type="entry name" value="TYPE VI SECRETION SYSTEM CONTRACTILE SHEATH SMALL SUBUNIT"/>
    <property type="match status" value="1"/>
</dbReference>
<proteinExistence type="predicted"/>
<dbReference type="PANTHER" id="PTHR35850">
    <property type="entry name" value="CYTOPLASMIC PROTEIN-RELATED"/>
    <property type="match status" value="1"/>
</dbReference>
<reference evidence="1 2" key="1">
    <citation type="journal article" date="2014" name="Genome Announc.">
        <title>Comparative Genome Analysis of Two Isolates of the Fish Pathogen Piscirickettsia salmonis from Different Hosts Reveals Major Differences in Virulence-Associated Secretion Systems.</title>
        <authorList>
            <person name="Bohle H."/>
            <person name="Henriquez P."/>
            <person name="Grothusen H."/>
            <person name="Navas E."/>
            <person name="Sandoval A."/>
            <person name="Bustamante F."/>
            <person name="Bustos P."/>
            <person name="Mancilla M."/>
        </authorList>
    </citation>
    <scope>NUCLEOTIDE SEQUENCE [LARGE SCALE GENOMIC DNA]</scope>
    <source>
        <strain evidence="2">B1-32597</strain>
    </source>
</reference>
<gene>
    <name evidence="1" type="ORF">KU39_2437</name>
</gene>
<dbReference type="PIRSF" id="PIRSF028301">
    <property type="entry name" value="UCP028301"/>
    <property type="match status" value="1"/>
</dbReference>
<sequence>MSDASVAPKERVNIVYKPNTGEQNETVELPLKLLMVGDYTGKEDQRAIEDRRPVNINKDNFNDVMQGIDLTLNIPVKNKISNDDSEINIELKFDKVADFKPDSIVDQVDELKNLYEMRKALVSLKSPLANVPEFRKNLQKVIENKVTLDKVCNELGIEKQEG</sequence>
<accession>A0A1L6TDU2</accession>